<dbReference type="EMBL" id="JARKHS020029408">
    <property type="protein sequence ID" value="KAK8763350.1"/>
    <property type="molecule type" value="Genomic_DNA"/>
</dbReference>
<gene>
    <name evidence="2" type="ORF">V5799_034046</name>
</gene>
<organism evidence="2 3">
    <name type="scientific">Amblyomma americanum</name>
    <name type="common">Lone star tick</name>
    <dbReference type="NCBI Taxonomy" id="6943"/>
    <lineage>
        <taxon>Eukaryota</taxon>
        <taxon>Metazoa</taxon>
        <taxon>Ecdysozoa</taxon>
        <taxon>Arthropoda</taxon>
        <taxon>Chelicerata</taxon>
        <taxon>Arachnida</taxon>
        <taxon>Acari</taxon>
        <taxon>Parasitiformes</taxon>
        <taxon>Ixodida</taxon>
        <taxon>Ixodoidea</taxon>
        <taxon>Ixodidae</taxon>
        <taxon>Amblyomminae</taxon>
        <taxon>Amblyomma</taxon>
    </lineage>
</organism>
<evidence type="ECO:0000313" key="3">
    <source>
        <dbReference type="Proteomes" id="UP001321473"/>
    </source>
</evidence>
<reference evidence="2 3" key="1">
    <citation type="journal article" date="2023" name="Arcadia Sci">
        <title>De novo assembly of a long-read Amblyomma americanum tick genome.</title>
        <authorList>
            <person name="Chou S."/>
            <person name="Poskanzer K.E."/>
            <person name="Rollins M."/>
            <person name="Thuy-Boun P.S."/>
        </authorList>
    </citation>
    <scope>NUCLEOTIDE SEQUENCE [LARGE SCALE GENOMIC DNA]</scope>
    <source>
        <strain evidence="2">F_SG_1</strain>
        <tissue evidence="2">Salivary glands</tissue>
    </source>
</reference>
<dbReference type="AlphaFoldDB" id="A0AAQ4DLL0"/>
<name>A0AAQ4DLL0_AMBAM</name>
<accession>A0AAQ4DLL0</accession>
<evidence type="ECO:0000256" key="1">
    <source>
        <dbReference type="SAM" id="MobiDB-lite"/>
    </source>
</evidence>
<feature type="region of interest" description="Disordered" evidence="1">
    <location>
        <begin position="35"/>
        <end position="93"/>
    </location>
</feature>
<keyword evidence="3" id="KW-1185">Reference proteome</keyword>
<protein>
    <submittedName>
        <fullName evidence="2">Uncharacterized protein</fullName>
    </submittedName>
</protein>
<comment type="caution">
    <text evidence="2">The sequence shown here is derived from an EMBL/GenBank/DDBJ whole genome shotgun (WGS) entry which is preliminary data.</text>
</comment>
<dbReference type="Proteomes" id="UP001321473">
    <property type="component" value="Unassembled WGS sequence"/>
</dbReference>
<sequence length="217" mass="23903">MQPVQVLRLARLLNAPPAQRHSASGARIQRCAPPVQRLSATGTTIARSLPLKNRSGSAERTRESPPQWKLGPAAERTEGSPPQKQKLSTAAEKSWPFVRPRPKCRAIKVLLVSLLAAPMNVVTPGVCPALRSVPVPISASFDWDVDDSLVFLFHHFPAFPHWHPGLAAAVNLIWQQGPTGGILSEGRILKRPLQDVRGTAFWSRDYTFSTPRVHQQN</sequence>
<evidence type="ECO:0000313" key="2">
    <source>
        <dbReference type="EMBL" id="KAK8763350.1"/>
    </source>
</evidence>
<proteinExistence type="predicted"/>